<evidence type="ECO:0000313" key="2">
    <source>
        <dbReference type="Proteomes" id="UP000189545"/>
    </source>
</evidence>
<proteinExistence type="predicted"/>
<reference evidence="1 2" key="1">
    <citation type="submission" date="2016-03" db="EMBL/GenBank/DDBJ databases">
        <title>Complete genome sequence of Shewanella psychrophila WP2, a deep sea bacterium isolated from west Pacific sediment.</title>
        <authorList>
            <person name="Xu G."/>
            <person name="Jian H."/>
        </authorList>
    </citation>
    <scope>NUCLEOTIDE SEQUENCE [LARGE SCALE GENOMIC DNA]</scope>
    <source>
        <strain evidence="1 2">WP2</strain>
    </source>
</reference>
<dbReference type="EMBL" id="CP014782">
    <property type="protein sequence ID" value="AQS36639.1"/>
    <property type="molecule type" value="Genomic_DNA"/>
</dbReference>
<organism evidence="1 2">
    <name type="scientific">Shewanella psychrophila</name>
    <dbReference type="NCBI Taxonomy" id="225848"/>
    <lineage>
        <taxon>Bacteria</taxon>
        <taxon>Pseudomonadati</taxon>
        <taxon>Pseudomonadota</taxon>
        <taxon>Gammaproteobacteria</taxon>
        <taxon>Alteromonadales</taxon>
        <taxon>Shewanellaceae</taxon>
        <taxon>Shewanella</taxon>
    </lineage>
</organism>
<accession>A0A1S6HMA9</accession>
<keyword evidence="2" id="KW-1185">Reference proteome</keyword>
<dbReference type="InterPro" id="IPR045362">
    <property type="entry name" value="CIS_spike_tip"/>
</dbReference>
<sequence>MSGNVIVSGDDVVYNKASFSGITLIGETNISISGKGHASINNKQVCVLGDEASAILDVGYNRGLFLAGQGTLSIKKLKDDQQASEDMPDVDSAGILILAGQEFEAEFTITTPGTYIDSTGKHEDEGAEKISGSGTFTPTETWVTVAVS</sequence>
<dbReference type="KEGG" id="spsw:Sps_01473"/>
<dbReference type="Pfam" id="PF19267">
    <property type="entry name" value="CIS_spike_tip"/>
    <property type="match status" value="1"/>
</dbReference>
<dbReference type="Proteomes" id="UP000189545">
    <property type="component" value="Chromosome"/>
</dbReference>
<gene>
    <name evidence="1" type="ORF">Sps_01473</name>
</gene>
<evidence type="ECO:0000313" key="1">
    <source>
        <dbReference type="EMBL" id="AQS36639.1"/>
    </source>
</evidence>
<dbReference type="STRING" id="225848.Sps_01473"/>
<dbReference type="AlphaFoldDB" id="A0A1S6HMA9"/>
<protein>
    <submittedName>
        <fullName evidence="1">Uncharacterized protein</fullName>
    </submittedName>
</protein>
<dbReference type="RefSeq" id="WP_077751928.1">
    <property type="nucleotide sequence ID" value="NZ_CP014782.1"/>
</dbReference>
<name>A0A1S6HMA9_9GAMM</name>